<name>A1ZKR4_MICM2</name>
<accession>A1ZKR4</accession>
<keyword evidence="4" id="KW-1185">Reference proteome</keyword>
<dbReference type="OrthoDB" id="9790710at2"/>
<protein>
    <submittedName>
        <fullName evidence="3">Glycosyl transferases group 1</fullName>
    </submittedName>
</protein>
<evidence type="ECO:0000313" key="3">
    <source>
        <dbReference type="EMBL" id="EAY28880.1"/>
    </source>
</evidence>
<dbReference type="GO" id="GO:0016757">
    <property type="term" value="F:glycosyltransferase activity"/>
    <property type="evidence" value="ECO:0007669"/>
    <property type="project" value="InterPro"/>
</dbReference>
<dbReference type="Gene3D" id="3.40.50.2000">
    <property type="entry name" value="Glycogen Phosphorylase B"/>
    <property type="match status" value="2"/>
</dbReference>
<evidence type="ECO:0000259" key="2">
    <source>
        <dbReference type="Pfam" id="PF13477"/>
    </source>
</evidence>
<feature type="domain" description="Glycosyl transferase family 1" evidence="1">
    <location>
        <begin position="184"/>
        <end position="345"/>
    </location>
</feature>
<keyword evidence="3" id="KW-0808">Transferase</keyword>
<dbReference type="SUPFAM" id="SSF53756">
    <property type="entry name" value="UDP-Glycosyltransferase/glycogen phosphorylase"/>
    <property type="match status" value="1"/>
</dbReference>
<dbReference type="PANTHER" id="PTHR12526">
    <property type="entry name" value="GLYCOSYLTRANSFERASE"/>
    <property type="match status" value="1"/>
</dbReference>
<proteinExistence type="predicted"/>
<organism evidence="3 4">
    <name type="scientific">Microscilla marina ATCC 23134</name>
    <dbReference type="NCBI Taxonomy" id="313606"/>
    <lineage>
        <taxon>Bacteria</taxon>
        <taxon>Pseudomonadati</taxon>
        <taxon>Bacteroidota</taxon>
        <taxon>Cytophagia</taxon>
        <taxon>Cytophagales</taxon>
        <taxon>Microscillaceae</taxon>
        <taxon>Microscilla</taxon>
    </lineage>
</organism>
<sequence>MRIAIVLNSSWNIYNFRRGLIEAFLKEGHTVLAIAPTDKYSEYLQNIGCEFHPVALEKKGSNPLKDLKYMRRLYNTYKKTQPDVVLQFTIKPNIYGTLAASMLNIPVVNNVCGLGTVFLRKQRLSSKVARMLYKFSFRFPKKVFFQNQDDLSLFIAEKYINPRLTDLVPGSGIPLDKFKAGDFNRNNQFTFLLIARLIYDKGILEYIEAVKLLRAQGIDARFQLLGAIEEDANLGVPKKQLDTWIAEGLVEYLGVSDNVQEMIVKADCVVLPSYREGTPRVLLEAASMSKPLIATNVPGCKQTIDNGVNGFLCRLQDAEDFAEKMKKMTLLNDEELMLMGEESRKKAEREFDEKLVVQKYMDTIRHFGNSKKIVLN</sequence>
<dbReference type="RefSeq" id="WP_002696994.1">
    <property type="nucleotide sequence ID" value="NZ_AAWS01000013.1"/>
</dbReference>
<dbReference type="PANTHER" id="PTHR12526:SF638">
    <property type="entry name" value="SPORE COAT PROTEIN SA"/>
    <property type="match status" value="1"/>
</dbReference>
<dbReference type="eggNOG" id="COG0438">
    <property type="taxonomic scope" value="Bacteria"/>
</dbReference>
<gene>
    <name evidence="3" type="ORF">M23134_00033</name>
</gene>
<evidence type="ECO:0000259" key="1">
    <source>
        <dbReference type="Pfam" id="PF00534"/>
    </source>
</evidence>
<dbReference type="EMBL" id="AAWS01000013">
    <property type="protein sequence ID" value="EAY28880.1"/>
    <property type="molecule type" value="Genomic_DNA"/>
</dbReference>
<dbReference type="Pfam" id="PF13477">
    <property type="entry name" value="Glyco_trans_4_2"/>
    <property type="match status" value="1"/>
</dbReference>
<evidence type="ECO:0000313" key="4">
    <source>
        <dbReference type="Proteomes" id="UP000004095"/>
    </source>
</evidence>
<dbReference type="Pfam" id="PF00534">
    <property type="entry name" value="Glycos_transf_1"/>
    <property type="match status" value="1"/>
</dbReference>
<dbReference type="Proteomes" id="UP000004095">
    <property type="component" value="Unassembled WGS sequence"/>
</dbReference>
<reference evidence="3 4" key="1">
    <citation type="submission" date="2007-01" db="EMBL/GenBank/DDBJ databases">
        <authorList>
            <person name="Haygood M."/>
            <person name="Podell S."/>
            <person name="Anderson C."/>
            <person name="Hopkinson B."/>
            <person name="Roe K."/>
            <person name="Barbeau K."/>
            <person name="Gaasterland T."/>
            <person name="Ferriera S."/>
            <person name="Johnson J."/>
            <person name="Kravitz S."/>
            <person name="Beeson K."/>
            <person name="Sutton G."/>
            <person name="Rogers Y.-H."/>
            <person name="Friedman R."/>
            <person name="Frazier M."/>
            <person name="Venter J.C."/>
        </authorList>
    </citation>
    <scope>NUCLEOTIDE SEQUENCE [LARGE SCALE GENOMIC DNA]</scope>
    <source>
        <strain evidence="3 4">ATCC 23134</strain>
    </source>
</reference>
<comment type="caution">
    <text evidence="3">The sequence shown here is derived from an EMBL/GenBank/DDBJ whole genome shotgun (WGS) entry which is preliminary data.</text>
</comment>
<feature type="domain" description="Glycosyltransferase subfamily 4-like N-terminal" evidence="2">
    <location>
        <begin position="3"/>
        <end position="147"/>
    </location>
</feature>
<dbReference type="AlphaFoldDB" id="A1ZKR4"/>
<dbReference type="InterPro" id="IPR028098">
    <property type="entry name" value="Glyco_trans_4-like_N"/>
</dbReference>
<dbReference type="InterPro" id="IPR001296">
    <property type="entry name" value="Glyco_trans_1"/>
</dbReference>
<dbReference type="CDD" id="cd03808">
    <property type="entry name" value="GT4_CapM-like"/>
    <property type="match status" value="1"/>
</dbReference>